<protein>
    <submittedName>
        <fullName evidence="1">Uncharacterized protein</fullName>
    </submittedName>
</protein>
<dbReference type="Proteomes" id="UP000743899">
    <property type="component" value="Unassembled WGS sequence"/>
</dbReference>
<comment type="caution">
    <text evidence="1">The sequence shown here is derived from an EMBL/GenBank/DDBJ whole genome shotgun (WGS) entry which is preliminary data.</text>
</comment>
<evidence type="ECO:0000313" key="1">
    <source>
        <dbReference type="EMBL" id="NCU18342.1"/>
    </source>
</evidence>
<accession>A0ABX0A4J7</accession>
<dbReference type="RefSeq" id="WP_161921173.1">
    <property type="nucleotide sequence ID" value="NZ_JAACYS010000056.1"/>
</dbReference>
<evidence type="ECO:0000313" key="2">
    <source>
        <dbReference type="Proteomes" id="UP000743899"/>
    </source>
</evidence>
<keyword evidence="2" id="KW-1185">Reference proteome</keyword>
<sequence length="227" mass="26214">MNPIIEKCMLTDEQRYIILQGIKEGKQKYEELTALLPDTITKKHTPFLQSDLVNTYIAKQIMENPHTQMKVYTQRAGSHPYIVVQDTTRNIFVLVSKLSKTKYMPNPSDYRGDFSLSNVERLLEMGASIEEIYGEKIPYQEFLPLGIENQPFGIIICYDGKSDTVFEGALRPDQEDWIYKENITEYLNINTKTIVPLDNYQLSDIQTSLKKSTEDDIVLKLKEKTTS</sequence>
<dbReference type="EMBL" id="JAACYS010000056">
    <property type="protein sequence ID" value="NCU18342.1"/>
    <property type="molecule type" value="Genomic_DNA"/>
</dbReference>
<proteinExistence type="predicted"/>
<organism evidence="1 2">
    <name type="scientific">Pallidibacillus pasinlerensis</name>
    <dbReference type="NCBI Taxonomy" id="2703818"/>
    <lineage>
        <taxon>Bacteria</taxon>
        <taxon>Bacillati</taxon>
        <taxon>Bacillota</taxon>
        <taxon>Bacilli</taxon>
        <taxon>Bacillales</taxon>
        <taxon>Bacillaceae</taxon>
        <taxon>Pallidibacillus</taxon>
    </lineage>
</organism>
<name>A0ABX0A4J7_9BACI</name>
<reference evidence="1 2" key="1">
    <citation type="submission" date="2020-01" db="EMBL/GenBank/DDBJ databases">
        <title>A novel Bacillus sp. from Pasinler.</title>
        <authorList>
            <person name="Adiguzel A."/>
            <person name="Ay H."/>
            <person name="Baltaci M.O."/>
        </authorList>
    </citation>
    <scope>NUCLEOTIDE SEQUENCE [LARGE SCALE GENOMIC DNA]</scope>
    <source>
        <strain evidence="1 2">P1</strain>
    </source>
</reference>
<gene>
    <name evidence="1" type="ORF">GW534_11505</name>
</gene>